<dbReference type="PROSITE" id="PS51918">
    <property type="entry name" value="RADICAL_SAM"/>
    <property type="match status" value="1"/>
</dbReference>
<dbReference type="InterPro" id="IPR023404">
    <property type="entry name" value="rSAM_horseshoe"/>
</dbReference>
<dbReference type="SFLD" id="SFLDS00029">
    <property type="entry name" value="Radical_SAM"/>
    <property type="match status" value="1"/>
</dbReference>
<dbReference type="SUPFAM" id="SSF81585">
    <property type="entry name" value="PsbU/PolX domain-like"/>
    <property type="match status" value="1"/>
</dbReference>
<dbReference type="SMART" id="SM00729">
    <property type="entry name" value="Elp3"/>
    <property type="match status" value="1"/>
</dbReference>
<dbReference type="InterPro" id="IPR006638">
    <property type="entry name" value="Elp3/MiaA/NifB-like_rSAM"/>
</dbReference>
<dbReference type="Pfam" id="PF12836">
    <property type="entry name" value="HHH_3"/>
    <property type="match status" value="1"/>
</dbReference>
<dbReference type="InterPro" id="IPR058240">
    <property type="entry name" value="rSAM_sf"/>
</dbReference>
<evidence type="ECO:0000259" key="1">
    <source>
        <dbReference type="PROSITE" id="PS51918"/>
    </source>
</evidence>
<dbReference type="EMBL" id="CM001436">
    <property type="protein sequence ID" value="EHQ36610.1"/>
    <property type="molecule type" value="Genomic_DNA"/>
</dbReference>
<dbReference type="InterPro" id="IPR007197">
    <property type="entry name" value="rSAM"/>
</dbReference>
<dbReference type="GO" id="GO:0051536">
    <property type="term" value="F:iron-sulfur cluster binding"/>
    <property type="evidence" value="ECO:0007669"/>
    <property type="project" value="InterPro"/>
</dbReference>
<dbReference type="SUPFAM" id="SSF102114">
    <property type="entry name" value="Radical SAM enzymes"/>
    <property type="match status" value="1"/>
</dbReference>
<dbReference type="PANTHER" id="PTHR43324">
    <property type="match status" value="1"/>
</dbReference>
<dbReference type="InParanoid" id="H1Z3Y8"/>
<keyword evidence="3" id="KW-1185">Reference proteome</keyword>
<feature type="domain" description="Radical SAM core" evidence="1">
    <location>
        <begin position="181"/>
        <end position="446"/>
    </location>
</feature>
<dbReference type="PANTHER" id="PTHR43324:SF1">
    <property type="entry name" value="RADICAL SAM CORE DOMAIN-CONTAINING PROTEIN"/>
    <property type="match status" value="1"/>
</dbReference>
<reference evidence="2 3" key="1">
    <citation type="submission" date="2011-10" db="EMBL/GenBank/DDBJ databases">
        <title>The Improved High-Quality Draft genome of Methanoplanus limicola DSM 2279.</title>
        <authorList>
            <consortium name="US DOE Joint Genome Institute (JGI-PGF)"/>
            <person name="Lucas S."/>
            <person name="Copeland A."/>
            <person name="Lapidus A."/>
            <person name="Glavina del Rio T."/>
            <person name="Dalin E."/>
            <person name="Tice H."/>
            <person name="Bruce D."/>
            <person name="Goodwin L."/>
            <person name="Pitluck S."/>
            <person name="Peters L."/>
            <person name="Mikhailova N."/>
            <person name="Lu M."/>
            <person name="Kyrpides N."/>
            <person name="Mavromatis K."/>
            <person name="Ivanova N."/>
            <person name="Markowitz V."/>
            <person name="Cheng J.-F."/>
            <person name="Hugenholtz P."/>
            <person name="Woyke T."/>
            <person name="Wu D."/>
            <person name="Wirth R."/>
            <person name="Brambilla E.-M."/>
            <person name="Klenk H.-P."/>
            <person name="Eisen J.A."/>
        </authorList>
    </citation>
    <scope>NUCLEOTIDE SEQUENCE [LARGE SCALE GENOMIC DNA]</scope>
    <source>
        <strain evidence="2 3">DSM 2279</strain>
    </source>
</reference>
<dbReference type="AlphaFoldDB" id="H1Z3Y8"/>
<dbReference type="RefSeq" id="WP_004079046.1">
    <property type="nucleotide sequence ID" value="NZ_CM001436.1"/>
</dbReference>
<sequence>MRSDNSESKEAQAVIIDGYVDEPACLGVSPYISPYVRYAAGVCAERGFNTGYYTIDQLRKNPAIFSELKRSDCVIVISGVTVPGKYFAGTPATATEIMQIGESLTEPETFFGGPLNLGYSGGGGHYAEKQCFSSYDHILEGEIGSALDNALSGRKPEGKLNYEKIDRFSTAGSFIIKKHPRFPYVICEMETARGCSRSVTGGCSFCTESVYGEPVFRSMEGIFAEAGALHENGAQHIRVGRQPDILAYGAKTGDEFPEPKPDIIERLFSGIRKNAPSLHTLHIDNVNPGTIAAHEEEAKEALRAIVRWHTAGDVAAFGLESADPAVVSANNLKASAEEVMRAIEIVNEVGAVRRDGIPELLPGINFVTGLLGETADTYRLNLEFLREVVRRGLLVRRVNIRQVMPFEGTDAYEKNTIGMHDKEFKAFKDDVRRNFDLPMLKRVFPAGTILKEIFIEESGKTSFGRQMGSYPILVGIPEETEEGTVTDAAVTDWGFRSVTAMTVPVRINELSIHALKYLPGVGKKRAASIISKRPFKNIEEFRKITGETPVDDIIKF</sequence>
<gene>
    <name evidence="2" type="ORF">Metlim_2568</name>
</gene>
<dbReference type="Gene3D" id="1.10.150.320">
    <property type="entry name" value="Photosystem II 12 kDa extrinsic protein"/>
    <property type="match status" value="1"/>
</dbReference>
<name>H1Z3Y8_9EURY</name>
<protein>
    <submittedName>
        <fullName evidence="2">Radical SAM domain protein</fullName>
    </submittedName>
</protein>
<dbReference type="GO" id="GO:0003824">
    <property type="term" value="F:catalytic activity"/>
    <property type="evidence" value="ECO:0007669"/>
    <property type="project" value="InterPro"/>
</dbReference>
<evidence type="ECO:0000313" key="3">
    <source>
        <dbReference type="Proteomes" id="UP000005741"/>
    </source>
</evidence>
<dbReference type="PATRIC" id="fig|937775.9.peg.2893"/>
<accession>H1Z3Y8</accession>
<proteinExistence type="predicted"/>
<organism evidence="2 3">
    <name type="scientific">Methanoplanus limicola DSM 2279</name>
    <dbReference type="NCBI Taxonomy" id="937775"/>
    <lineage>
        <taxon>Archaea</taxon>
        <taxon>Methanobacteriati</taxon>
        <taxon>Methanobacteriota</taxon>
        <taxon>Stenosarchaea group</taxon>
        <taxon>Methanomicrobia</taxon>
        <taxon>Methanomicrobiales</taxon>
        <taxon>Methanomicrobiaceae</taxon>
        <taxon>Methanoplanus</taxon>
    </lineage>
</organism>
<dbReference type="HOGENOM" id="CLU_533842_0_0_2"/>
<dbReference type="Pfam" id="PF04055">
    <property type="entry name" value="Radical_SAM"/>
    <property type="match status" value="1"/>
</dbReference>
<dbReference type="OrthoDB" id="358785at2157"/>
<dbReference type="Gene3D" id="3.80.30.20">
    <property type="entry name" value="tm_1862 like domain"/>
    <property type="match status" value="1"/>
</dbReference>
<dbReference type="SFLD" id="SFLDG01082">
    <property type="entry name" value="B12-binding_domain_containing"/>
    <property type="match status" value="1"/>
</dbReference>
<evidence type="ECO:0000313" key="2">
    <source>
        <dbReference type="EMBL" id="EHQ36610.1"/>
    </source>
</evidence>
<dbReference type="Proteomes" id="UP000005741">
    <property type="component" value="Chromosome"/>
</dbReference>
<dbReference type="STRING" id="937775.Metlim_2568"/>